<dbReference type="PRINTS" id="PR00663">
    <property type="entry name" value="GALANINR"/>
</dbReference>
<protein>
    <submittedName>
        <fullName evidence="14">Putative allatostatin-A receptor-like</fullName>
    </submittedName>
</protein>
<sequence>MDNLINHNATSPEEEESVEFPWRQITIAVTFAIIMIVGLIGNALVIIIACKKPVAARSSTGIFILNLSLSDLLFLLFCSPFTATVLTMKYWIFGRLLCKLWNFVIQSSMLASIYTLVILSFDRYFKLVRKPSNRLGNKWVL</sequence>
<evidence type="ECO:0000256" key="8">
    <source>
        <dbReference type="ARBA" id="ARBA00023170"/>
    </source>
</evidence>
<keyword evidence="5 11" id="KW-0297">G-protein coupled receptor</keyword>
<dbReference type="GO" id="GO:0004930">
    <property type="term" value="F:G protein-coupled receptor activity"/>
    <property type="evidence" value="ECO:0007669"/>
    <property type="project" value="UniProtKB-KW"/>
</dbReference>
<name>A0A2G8L705_STIJA</name>
<feature type="transmembrane region" description="Helical" evidence="12">
    <location>
        <begin position="62"/>
        <end position="83"/>
    </location>
</feature>
<feature type="domain" description="G-protein coupled receptors family 1 profile" evidence="13">
    <location>
        <begin position="41"/>
        <end position="141"/>
    </location>
</feature>
<keyword evidence="3 11" id="KW-0812">Transmembrane</keyword>
<evidence type="ECO:0000256" key="12">
    <source>
        <dbReference type="SAM" id="Phobius"/>
    </source>
</evidence>
<dbReference type="Gene3D" id="1.20.1070.10">
    <property type="entry name" value="Rhodopsin 7-helix transmembrane proteins"/>
    <property type="match status" value="1"/>
</dbReference>
<keyword evidence="10 11" id="KW-0807">Transducer</keyword>
<comment type="caution">
    <text evidence="14">The sequence shown here is derived from an EMBL/GenBank/DDBJ whole genome shotgun (WGS) entry which is preliminary data.</text>
</comment>
<dbReference type="AlphaFoldDB" id="A0A2G8L705"/>
<evidence type="ECO:0000256" key="11">
    <source>
        <dbReference type="RuleBase" id="RU000688"/>
    </source>
</evidence>
<reference evidence="14 15" key="1">
    <citation type="journal article" date="2017" name="PLoS Biol.">
        <title>The sea cucumber genome provides insights into morphological evolution and visceral regeneration.</title>
        <authorList>
            <person name="Zhang X."/>
            <person name="Sun L."/>
            <person name="Yuan J."/>
            <person name="Sun Y."/>
            <person name="Gao Y."/>
            <person name="Zhang L."/>
            <person name="Li S."/>
            <person name="Dai H."/>
            <person name="Hamel J.F."/>
            <person name="Liu C."/>
            <person name="Yu Y."/>
            <person name="Liu S."/>
            <person name="Lin W."/>
            <person name="Guo K."/>
            <person name="Jin S."/>
            <person name="Xu P."/>
            <person name="Storey K.B."/>
            <person name="Huan P."/>
            <person name="Zhang T."/>
            <person name="Zhou Y."/>
            <person name="Zhang J."/>
            <person name="Lin C."/>
            <person name="Li X."/>
            <person name="Xing L."/>
            <person name="Huo D."/>
            <person name="Sun M."/>
            <person name="Wang L."/>
            <person name="Mercier A."/>
            <person name="Li F."/>
            <person name="Yang H."/>
            <person name="Xiang J."/>
        </authorList>
    </citation>
    <scope>NUCLEOTIDE SEQUENCE [LARGE SCALE GENOMIC DNA]</scope>
    <source>
        <strain evidence="14">Shaxun</strain>
        <tissue evidence="14">Muscle</tissue>
    </source>
</reference>
<evidence type="ECO:0000313" key="15">
    <source>
        <dbReference type="Proteomes" id="UP000230750"/>
    </source>
</evidence>
<dbReference type="PANTHER" id="PTHR45695">
    <property type="entry name" value="LEUCOKININ RECEPTOR-RELATED"/>
    <property type="match status" value="1"/>
</dbReference>
<evidence type="ECO:0000256" key="9">
    <source>
        <dbReference type="ARBA" id="ARBA00023180"/>
    </source>
</evidence>
<accession>A0A2G8L705</accession>
<dbReference type="InterPro" id="IPR000405">
    <property type="entry name" value="Galanin_rcpt"/>
</dbReference>
<dbReference type="STRING" id="307972.A0A2G8L705"/>
<dbReference type="InterPro" id="IPR000276">
    <property type="entry name" value="GPCR_Rhodpsn"/>
</dbReference>
<dbReference type="InterPro" id="IPR017452">
    <property type="entry name" value="GPCR_Rhodpsn_7TM"/>
</dbReference>
<dbReference type="GO" id="GO:0005886">
    <property type="term" value="C:plasma membrane"/>
    <property type="evidence" value="ECO:0007669"/>
    <property type="project" value="UniProtKB-SubCell"/>
</dbReference>
<keyword evidence="9" id="KW-0325">Glycoprotein</keyword>
<evidence type="ECO:0000256" key="2">
    <source>
        <dbReference type="ARBA" id="ARBA00022475"/>
    </source>
</evidence>
<evidence type="ECO:0000256" key="10">
    <source>
        <dbReference type="ARBA" id="ARBA00023224"/>
    </source>
</evidence>
<dbReference type="EMBL" id="MRZV01000190">
    <property type="protein sequence ID" value="PIK56028.1"/>
    <property type="molecule type" value="Genomic_DNA"/>
</dbReference>
<evidence type="ECO:0000256" key="6">
    <source>
        <dbReference type="ARBA" id="ARBA00023136"/>
    </source>
</evidence>
<evidence type="ECO:0000256" key="5">
    <source>
        <dbReference type="ARBA" id="ARBA00023040"/>
    </source>
</evidence>
<dbReference type="OrthoDB" id="2132067at2759"/>
<evidence type="ECO:0000256" key="1">
    <source>
        <dbReference type="ARBA" id="ARBA00004651"/>
    </source>
</evidence>
<evidence type="ECO:0000256" key="7">
    <source>
        <dbReference type="ARBA" id="ARBA00023157"/>
    </source>
</evidence>
<dbReference type="Pfam" id="PF00001">
    <property type="entry name" value="7tm_1"/>
    <property type="match status" value="1"/>
</dbReference>
<dbReference type="SUPFAM" id="SSF81321">
    <property type="entry name" value="Family A G protein-coupled receptor-like"/>
    <property type="match status" value="1"/>
</dbReference>
<feature type="transmembrane region" description="Helical" evidence="12">
    <location>
        <begin position="103"/>
        <end position="125"/>
    </location>
</feature>
<keyword evidence="4 12" id="KW-1133">Transmembrane helix</keyword>
<proteinExistence type="inferred from homology"/>
<comment type="similarity">
    <text evidence="11">Belongs to the G-protein coupled receptor 1 family.</text>
</comment>
<keyword evidence="15" id="KW-1185">Reference proteome</keyword>
<evidence type="ECO:0000313" key="14">
    <source>
        <dbReference type="EMBL" id="PIK56028.1"/>
    </source>
</evidence>
<evidence type="ECO:0000256" key="3">
    <source>
        <dbReference type="ARBA" id="ARBA00022692"/>
    </source>
</evidence>
<gene>
    <name evidence="14" type="ORF">BSL78_07053</name>
</gene>
<organism evidence="14 15">
    <name type="scientific">Stichopus japonicus</name>
    <name type="common">Sea cucumber</name>
    <dbReference type="NCBI Taxonomy" id="307972"/>
    <lineage>
        <taxon>Eukaryota</taxon>
        <taxon>Metazoa</taxon>
        <taxon>Echinodermata</taxon>
        <taxon>Eleutherozoa</taxon>
        <taxon>Echinozoa</taxon>
        <taxon>Holothuroidea</taxon>
        <taxon>Aspidochirotacea</taxon>
        <taxon>Aspidochirotida</taxon>
        <taxon>Stichopodidae</taxon>
        <taxon>Apostichopus</taxon>
    </lineage>
</organism>
<keyword evidence="8 11" id="KW-0675">Receptor</keyword>
<feature type="transmembrane region" description="Helical" evidence="12">
    <location>
        <begin position="25"/>
        <end position="50"/>
    </location>
</feature>
<dbReference type="PROSITE" id="PS00237">
    <property type="entry name" value="G_PROTEIN_RECEP_F1_1"/>
    <property type="match status" value="1"/>
</dbReference>
<dbReference type="PROSITE" id="PS50262">
    <property type="entry name" value="G_PROTEIN_RECEP_F1_2"/>
    <property type="match status" value="1"/>
</dbReference>
<dbReference type="Proteomes" id="UP000230750">
    <property type="component" value="Unassembled WGS sequence"/>
</dbReference>
<comment type="subcellular location">
    <subcellularLocation>
        <location evidence="1">Cell membrane</location>
        <topology evidence="1">Multi-pass membrane protein</topology>
    </subcellularLocation>
</comment>
<evidence type="ECO:0000259" key="13">
    <source>
        <dbReference type="PROSITE" id="PS50262"/>
    </source>
</evidence>
<evidence type="ECO:0000256" key="4">
    <source>
        <dbReference type="ARBA" id="ARBA00022989"/>
    </source>
</evidence>
<keyword evidence="6 12" id="KW-0472">Membrane</keyword>
<keyword evidence="7" id="KW-1015">Disulfide bond</keyword>
<dbReference type="PRINTS" id="PR00237">
    <property type="entry name" value="GPCRRHODOPSN"/>
</dbReference>
<keyword evidence="2" id="KW-1003">Cell membrane</keyword>
<dbReference type="PANTHER" id="PTHR45695:SF23">
    <property type="entry name" value="GALANIN-LIKE G-PROTEIN COUPLED RECEPTOR NPR-9"/>
    <property type="match status" value="1"/>
</dbReference>